<evidence type="ECO:0000256" key="5">
    <source>
        <dbReference type="ARBA" id="ARBA00023136"/>
    </source>
</evidence>
<evidence type="ECO:0000256" key="3">
    <source>
        <dbReference type="ARBA" id="ARBA00022692"/>
    </source>
</evidence>
<keyword evidence="5" id="KW-0472">Membrane</keyword>
<keyword evidence="4" id="KW-1133">Transmembrane helix</keyword>
<dbReference type="EMBL" id="CATQJA010002706">
    <property type="protein sequence ID" value="CAJ0585937.1"/>
    <property type="molecule type" value="Genomic_DNA"/>
</dbReference>
<dbReference type="PROSITE" id="PS01309">
    <property type="entry name" value="UPF0057"/>
    <property type="match status" value="1"/>
</dbReference>
<evidence type="ECO:0000256" key="4">
    <source>
        <dbReference type="ARBA" id="ARBA00022989"/>
    </source>
</evidence>
<evidence type="ECO:0000313" key="6">
    <source>
        <dbReference type="EMBL" id="CAJ0585937.1"/>
    </source>
</evidence>
<comment type="similarity">
    <text evidence="2">Belongs to the UPF0057 (PMP3) family.</text>
</comment>
<keyword evidence="3" id="KW-0812">Transmembrane</keyword>
<evidence type="ECO:0000256" key="1">
    <source>
        <dbReference type="ARBA" id="ARBA00004370"/>
    </source>
</evidence>
<sequence>MCIHTCGQCLLLILCILLPPLAVLIHGGCDINFCINILFTLLGGIPARRHRRPSLLGADLHIHEMNPRQQHTCQR</sequence>
<evidence type="ECO:0000313" key="7">
    <source>
        <dbReference type="Proteomes" id="UP001177023"/>
    </source>
</evidence>
<dbReference type="GO" id="GO:0016020">
    <property type="term" value="C:membrane"/>
    <property type="evidence" value="ECO:0007669"/>
    <property type="project" value="UniProtKB-SubCell"/>
</dbReference>
<feature type="non-terminal residue" evidence="6">
    <location>
        <position position="75"/>
    </location>
</feature>
<proteinExistence type="inferred from homology"/>
<protein>
    <submittedName>
        <fullName evidence="6">Uncharacterized protein</fullName>
    </submittedName>
</protein>
<comment type="caution">
    <text evidence="6">The sequence shown here is derived from an EMBL/GenBank/DDBJ whole genome shotgun (WGS) entry which is preliminary data.</text>
</comment>
<name>A0AA36GHU6_9BILA</name>
<dbReference type="InterPro" id="IPR000612">
    <property type="entry name" value="PMP3"/>
</dbReference>
<dbReference type="Pfam" id="PF01679">
    <property type="entry name" value="Pmp3"/>
    <property type="match status" value="1"/>
</dbReference>
<keyword evidence="7" id="KW-1185">Reference proteome</keyword>
<dbReference type="Proteomes" id="UP001177023">
    <property type="component" value="Unassembled WGS sequence"/>
</dbReference>
<dbReference type="AlphaFoldDB" id="A0AA36GHU6"/>
<comment type="subcellular location">
    <subcellularLocation>
        <location evidence="1">Membrane</location>
    </subcellularLocation>
</comment>
<accession>A0AA36GHU6</accession>
<gene>
    <name evidence="6" type="ORF">MSPICULIGERA_LOCUS23947</name>
</gene>
<evidence type="ECO:0000256" key="2">
    <source>
        <dbReference type="ARBA" id="ARBA00009530"/>
    </source>
</evidence>
<reference evidence="6" key="1">
    <citation type="submission" date="2023-06" db="EMBL/GenBank/DDBJ databases">
        <authorList>
            <person name="Delattre M."/>
        </authorList>
    </citation>
    <scope>NUCLEOTIDE SEQUENCE</scope>
    <source>
        <strain evidence="6">AF72</strain>
    </source>
</reference>
<organism evidence="6 7">
    <name type="scientific">Mesorhabditis spiculigera</name>
    <dbReference type="NCBI Taxonomy" id="96644"/>
    <lineage>
        <taxon>Eukaryota</taxon>
        <taxon>Metazoa</taxon>
        <taxon>Ecdysozoa</taxon>
        <taxon>Nematoda</taxon>
        <taxon>Chromadorea</taxon>
        <taxon>Rhabditida</taxon>
        <taxon>Rhabditina</taxon>
        <taxon>Rhabditomorpha</taxon>
        <taxon>Rhabditoidea</taxon>
        <taxon>Rhabditidae</taxon>
        <taxon>Mesorhabditinae</taxon>
        <taxon>Mesorhabditis</taxon>
    </lineage>
</organism>